<evidence type="ECO:0000313" key="1">
    <source>
        <dbReference type="EMBL" id="MFC3660221.1"/>
    </source>
</evidence>
<sequence length="254" mass="28466">MNKLLYVGQQVADDLKKKIGEHLERYRTGDFLDMEAGGDWRIPLSLDGNLAELGVLKADGGAEAEILNSLTVGHALVKLTPTLARENRLWIRLSHIECLEYSRDRWLPATLDDEDAIASIAKHFFAPTLTGCRDDHSVSRLWWNYHIAKQIMPENPARALKMMLARADIRLNFLERPGIAARPALGRGIIRALENSVALLNGQEFFRAFMRRVNLRGAGIAFEVWDDTRVDEFMTGCIDQAEGEMKGAANPGKP</sequence>
<dbReference type="InterPro" id="IPR045920">
    <property type="entry name" value="DUF6339"/>
</dbReference>
<evidence type="ECO:0000313" key="2">
    <source>
        <dbReference type="Proteomes" id="UP001595724"/>
    </source>
</evidence>
<protein>
    <submittedName>
        <fullName evidence="1">DUF6339 family protein</fullName>
    </submittedName>
</protein>
<comment type="caution">
    <text evidence="1">The sequence shown here is derived from an EMBL/GenBank/DDBJ whole genome shotgun (WGS) entry which is preliminary data.</text>
</comment>
<name>A0ABV7UTN0_9GAMM</name>
<dbReference type="RefSeq" id="WP_386709293.1">
    <property type="nucleotide sequence ID" value="NZ_JBHRYF010000008.1"/>
</dbReference>
<dbReference type="Proteomes" id="UP001595724">
    <property type="component" value="Unassembled WGS sequence"/>
</dbReference>
<gene>
    <name evidence="1" type="ORF">ACFOM9_09105</name>
</gene>
<dbReference type="EMBL" id="JBHRYF010000008">
    <property type="protein sequence ID" value="MFC3660221.1"/>
    <property type="molecule type" value="Genomic_DNA"/>
</dbReference>
<accession>A0ABV7UTN0</accession>
<reference evidence="2" key="1">
    <citation type="journal article" date="2019" name="Int. J. Syst. Evol. Microbiol.">
        <title>The Global Catalogue of Microorganisms (GCM) 10K type strain sequencing project: providing services to taxonomists for standard genome sequencing and annotation.</title>
        <authorList>
            <consortium name="The Broad Institute Genomics Platform"/>
            <consortium name="The Broad Institute Genome Sequencing Center for Infectious Disease"/>
            <person name="Wu L."/>
            <person name="Ma J."/>
        </authorList>
    </citation>
    <scope>NUCLEOTIDE SEQUENCE [LARGE SCALE GENOMIC DNA]</scope>
    <source>
        <strain evidence="2">KCTC 42211</strain>
    </source>
</reference>
<organism evidence="1 2">
    <name type="scientific">Luteimonas notoginsengisoli</name>
    <dbReference type="NCBI Taxonomy" id="1578200"/>
    <lineage>
        <taxon>Bacteria</taxon>
        <taxon>Pseudomonadati</taxon>
        <taxon>Pseudomonadota</taxon>
        <taxon>Gammaproteobacteria</taxon>
        <taxon>Lysobacterales</taxon>
        <taxon>Lysobacteraceae</taxon>
        <taxon>Luteimonas</taxon>
    </lineage>
</organism>
<proteinExistence type="predicted"/>
<dbReference type="Pfam" id="PF19866">
    <property type="entry name" value="DUF6339"/>
    <property type="match status" value="1"/>
</dbReference>
<keyword evidence="2" id="KW-1185">Reference proteome</keyword>